<accession>A0AB74A5U1</accession>
<feature type="domain" description="DUF4935" evidence="1">
    <location>
        <begin position="14"/>
        <end position="180"/>
    </location>
</feature>
<evidence type="ECO:0000259" key="1">
    <source>
        <dbReference type="Pfam" id="PF16289"/>
    </source>
</evidence>
<evidence type="ECO:0000313" key="2">
    <source>
        <dbReference type="EMBL" id="RML25763.1"/>
    </source>
</evidence>
<name>A0AB74A5U1_PSESX</name>
<comment type="caution">
    <text evidence="2">The sequence shown here is derived from an EMBL/GenBank/DDBJ whole genome shotgun (WGS) entry which is preliminary data.</text>
</comment>
<proteinExistence type="predicted"/>
<reference evidence="2 3" key="1">
    <citation type="submission" date="2018-08" db="EMBL/GenBank/DDBJ databases">
        <title>Recombination of ecologically and evolutionarily significant loci maintains genetic cohesion in the Pseudomonas syringae species complex.</title>
        <authorList>
            <person name="Dillon M."/>
            <person name="Thakur S."/>
            <person name="Almeida R.N.D."/>
            <person name="Weir B.S."/>
            <person name="Guttman D.S."/>
        </authorList>
    </citation>
    <scope>NUCLEOTIDE SEQUENCE [LARGE SCALE GENOMIC DNA]</scope>
    <source>
        <strain evidence="2 3">ICMP 3946</strain>
    </source>
</reference>
<dbReference type="Proteomes" id="UP000267978">
    <property type="component" value="Unassembled WGS sequence"/>
</dbReference>
<sequence length="363" mass="41586">MKMQEKFKLCSRYIFIDTSVFYSNNFQFSERDLESLTRLLNSGLVTLLITNITIEEVKRHIRKELDTAASLLQSFQRKGKILRNSDSFSRSPLFERFDISKIEAEFFARFELLLSAKNVEVVSIDRVSPEDIFRKYFSVSSPFSDNKPDEFRDAFVLEALSIYAEEKHVRIHVLSKDDDMWDYCRNAPSLLFSKDLGELVNAAVHFEPSVPLVFADQAYSAAEGEIISAVEKFLSEQDFGIVWDSTISARELGHKVMNIVSAKARVFSAEVNAATYGVAFDFEVVVDYLLSSTEEERAGLTMLEVHNFRARYEKNLEATVHLAFYEGDLDSVEVECCKFELHGGDHLWQDELLQCTDLSEVRS</sequence>
<gene>
    <name evidence="2" type="ORF">ALQ98_01533</name>
</gene>
<dbReference type="AlphaFoldDB" id="A0AB74A5U1"/>
<organism evidence="2 3">
    <name type="scientific">Pseudomonas syringae pv. lapsa</name>
    <dbReference type="NCBI Taxonomy" id="199201"/>
    <lineage>
        <taxon>Bacteria</taxon>
        <taxon>Pseudomonadati</taxon>
        <taxon>Pseudomonadota</taxon>
        <taxon>Gammaproteobacteria</taxon>
        <taxon>Pseudomonadales</taxon>
        <taxon>Pseudomonadaceae</taxon>
        <taxon>Pseudomonas</taxon>
        <taxon>Pseudomonas syringae</taxon>
    </lineage>
</organism>
<dbReference type="InterPro" id="IPR032557">
    <property type="entry name" value="DUF4935"/>
</dbReference>
<evidence type="ECO:0000313" key="3">
    <source>
        <dbReference type="Proteomes" id="UP000267978"/>
    </source>
</evidence>
<dbReference type="Pfam" id="PF16289">
    <property type="entry name" value="PIN_12"/>
    <property type="match status" value="1"/>
</dbReference>
<protein>
    <recommendedName>
        <fullName evidence="1">DUF4935 domain-containing protein</fullName>
    </recommendedName>
</protein>
<dbReference type="EMBL" id="RBNO01000065">
    <property type="protein sequence ID" value="RML25763.1"/>
    <property type="molecule type" value="Genomic_DNA"/>
</dbReference>